<name>A0ABP8LAX9_9MICO</name>
<evidence type="ECO:0000313" key="7">
    <source>
        <dbReference type="EMBL" id="GAA4425534.1"/>
    </source>
</evidence>
<dbReference type="InterPro" id="IPR014721">
    <property type="entry name" value="Ribsml_uS5_D2-typ_fold_subgr"/>
</dbReference>
<keyword evidence="5" id="KW-0694">RNA-binding</keyword>
<dbReference type="Proteomes" id="UP001500622">
    <property type="component" value="Unassembled WGS sequence"/>
</dbReference>
<reference evidence="8" key="1">
    <citation type="journal article" date="2019" name="Int. J. Syst. Evol. Microbiol.">
        <title>The Global Catalogue of Microorganisms (GCM) 10K type strain sequencing project: providing services to taxonomists for standard genome sequencing and annotation.</title>
        <authorList>
            <consortium name="The Broad Institute Genomics Platform"/>
            <consortium name="The Broad Institute Genome Sequencing Center for Infectious Disease"/>
            <person name="Wu L."/>
            <person name="Ma J."/>
        </authorList>
    </citation>
    <scope>NUCLEOTIDE SEQUENCE [LARGE SCALE GENOMIC DNA]</scope>
    <source>
        <strain evidence="8">JCM 17810</strain>
    </source>
</reference>
<comment type="caution">
    <text evidence="7">The sequence shown here is derived from an EMBL/GenBank/DDBJ whole genome shotgun (WGS) entry which is preliminary data.</text>
</comment>
<keyword evidence="3" id="KW-0255">Endonuclease</keyword>
<evidence type="ECO:0000256" key="3">
    <source>
        <dbReference type="ARBA" id="ARBA00022759"/>
    </source>
</evidence>
<dbReference type="NCBIfam" id="TIGR00188">
    <property type="entry name" value="rnpA"/>
    <property type="match status" value="1"/>
</dbReference>
<dbReference type="InterPro" id="IPR020568">
    <property type="entry name" value="Ribosomal_Su5_D2-typ_SF"/>
</dbReference>
<evidence type="ECO:0000256" key="2">
    <source>
        <dbReference type="ARBA" id="ARBA00022722"/>
    </source>
</evidence>
<dbReference type="PANTHER" id="PTHR33992:SF1">
    <property type="entry name" value="RIBONUCLEASE P PROTEIN COMPONENT"/>
    <property type="match status" value="1"/>
</dbReference>
<evidence type="ECO:0000313" key="8">
    <source>
        <dbReference type="Proteomes" id="UP001500622"/>
    </source>
</evidence>
<evidence type="ECO:0000256" key="4">
    <source>
        <dbReference type="ARBA" id="ARBA00022801"/>
    </source>
</evidence>
<dbReference type="EC" id="3.1.26.5" evidence="6"/>
<evidence type="ECO:0000256" key="6">
    <source>
        <dbReference type="NCBIfam" id="TIGR00188"/>
    </source>
</evidence>
<dbReference type="Pfam" id="PF00825">
    <property type="entry name" value="Ribonuclease_P"/>
    <property type="match status" value="1"/>
</dbReference>
<dbReference type="PANTHER" id="PTHR33992">
    <property type="entry name" value="RIBONUCLEASE P PROTEIN COMPONENT"/>
    <property type="match status" value="1"/>
</dbReference>
<keyword evidence="8" id="KW-1185">Reference proteome</keyword>
<proteinExistence type="predicted"/>
<keyword evidence="1" id="KW-0819">tRNA processing</keyword>
<evidence type="ECO:0000256" key="5">
    <source>
        <dbReference type="ARBA" id="ARBA00022884"/>
    </source>
</evidence>
<accession>A0ABP8LAX9</accession>
<dbReference type="EMBL" id="BAABGN010000011">
    <property type="protein sequence ID" value="GAA4425534.1"/>
    <property type="molecule type" value="Genomic_DNA"/>
</dbReference>
<sequence length="118" mass="12512">MRRSVDFTDAVRRGARGGSRRLVVHLTGAPPTGDRESAVLVGFVVSKAVGIAVRRNEVKRRLRGLMAERVDALVPGSRIVVRALPASAGASSAALAEDLDAAIATARRRSRTTAGNRR</sequence>
<dbReference type="SUPFAM" id="SSF54211">
    <property type="entry name" value="Ribosomal protein S5 domain 2-like"/>
    <property type="match status" value="1"/>
</dbReference>
<dbReference type="Gene3D" id="3.30.230.10">
    <property type="match status" value="1"/>
</dbReference>
<gene>
    <name evidence="7" type="primary">rnpA</name>
    <name evidence="7" type="ORF">GCM10023169_23250</name>
</gene>
<keyword evidence="4" id="KW-0378">Hydrolase</keyword>
<dbReference type="InterPro" id="IPR000100">
    <property type="entry name" value="RNase_P"/>
</dbReference>
<organism evidence="7 8">
    <name type="scientific">Georgenia halophila</name>
    <dbReference type="NCBI Taxonomy" id="620889"/>
    <lineage>
        <taxon>Bacteria</taxon>
        <taxon>Bacillati</taxon>
        <taxon>Actinomycetota</taxon>
        <taxon>Actinomycetes</taxon>
        <taxon>Micrococcales</taxon>
        <taxon>Bogoriellaceae</taxon>
        <taxon>Georgenia</taxon>
    </lineage>
</organism>
<keyword evidence="2" id="KW-0540">Nuclease</keyword>
<protein>
    <recommendedName>
        <fullName evidence="6">Ribonuclease P protein component</fullName>
        <ecNumber evidence="6">3.1.26.5</ecNumber>
    </recommendedName>
</protein>
<evidence type="ECO:0000256" key="1">
    <source>
        <dbReference type="ARBA" id="ARBA00022694"/>
    </source>
</evidence>